<keyword evidence="3" id="KW-1185">Reference proteome</keyword>
<dbReference type="PANTHER" id="PTHR21021">
    <property type="entry name" value="GAF/PUTATIVE CYTOSKELETAL PROTEIN"/>
    <property type="match status" value="1"/>
</dbReference>
<protein>
    <recommendedName>
        <fullName evidence="4">TIP41-like protein</fullName>
    </recommendedName>
</protein>
<dbReference type="eggNOG" id="KOG3224">
    <property type="taxonomic scope" value="Eukaryota"/>
</dbReference>
<reference evidence="2 3" key="1">
    <citation type="submission" date="2013-11" db="EMBL/GenBank/DDBJ databases">
        <title>The Genome Sequence of Phytophthora parasitica P1569.</title>
        <authorList>
            <consortium name="The Broad Institute Genomics Platform"/>
            <person name="Russ C."/>
            <person name="Tyler B."/>
            <person name="Panabieres F."/>
            <person name="Shan W."/>
            <person name="Tripathy S."/>
            <person name="Grunwald N."/>
            <person name="Machado M."/>
            <person name="Johnson C.S."/>
            <person name="Arredondo F."/>
            <person name="Hong C."/>
            <person name="Coffey M."/>
            <person name="Young S.K."/>
            <person name="Zeng Q."/>
            <person name="Gargeya S."/>
            <person name="Fitzgerald M."/>
            <person name="Abouelleil A."/>
            <person name="Alvarado L."/>
            <person name="Chapman S.B."/>
            <person name="Gainer-Dewar J."/>
            <person name="Goldberg J."/>
            <person name="Griggs A."/>
            <person name="Gujja S."/>
            <person name="Hansen M."/>
            <person name="Howarth C."/>
            <person name="Imamovic A."/>
            <person name="Ireland A."/>
            <person name="Larimer J."/>
            <person name="McCowan C."/>
            <person name="Murphy C."/>
            <person name="Pearson M."/>
            <person name="Poon T.W."/>
            <person name="Priest M."/>
            <person name="Roberts A."/>
            <person name="Saif S."/>
            <person name="Shea T."/>
            <person name="Sykes S."/>
            <person name="Wortman J."/>
            <person name="Nusbaum C."/>
            <person name="Birren B."/>
        </authorList>
    </citation>
    <scope>NUCLEOTIDE SEQUENCE [LARGE SCALE GENOMIC DNA]</scope>
    <source>
        <strain evidence="2 3">P1569</strain>
    </source>
</reference>
<dbReference type="GO" id="GO:0005829">
    <property type="term" value="C:cytosol"/>
    <property type="evidence" value="ECO:0007669"/>
    <property type="project" value="TreeGrafter"/>
</dbReference>
<dbReference type="Proteomes" id="UP000018721">
    <property type="component" value="Unassembled WGS sequence"/>
</dbReference>
<dbReference type="OrthoDB" id="10253878at2759"/>
<accession>V9FDG1</accession>
<name>V9FDG1_PHYNI</name>
<comment type="similarity">
    <text evidence="1">Belongs to the TIP41 family.</text>
</comment>
<evidence type="ECO:0000313" key="2">
    <source>
        <dbReference type="EMBL" id="ETI49494.1"/>
    </source>
</evidence>
<evidence type="ECO:0000313" key="3">
    <source>
        <dbReference type="Proteomes" id="UP000018721"/>
    </source>
</evidence>
<dbReference type="InterPro" id="IPR051330">
    <property type="entry name" value="Phosphatase_reg/MetRdx"/>
</dbReference>
<dbReference type="AlphaFoldDB" id="V9FDG1"/>
<evidence type="ECO:0000256" key="1">
    <source>
        <dbReference type="ARBA" id="ARBA00006658"/>
    </source>
</evidence>
<dbReference type="InterPro" id="IPR007303">
    <property type="entry name" value="TIP41-like"/>
</dbReference>
<dbReference type="Pfam" id="PF04176">
    <property type="entry name" value="TIP41"/>
    <property type="match status" value="1"/>
</dbReference>
<proteinExistence type="inferred from homology"/>
<organism evidence="2 3">
    <name type="scientific">Phytophthora nicotianae P1569</name>
    <dbReference type="NCBI Taxonomy" id="1317065"/>
    <lineage>
        <taxon>Eukaryota</taxon>
        <taxon>Sar</taxon>
        <taxon>Stramenopiles</taxon>
        <taxon>Oomycota</taxon>
        <taxon>Peronosporomycetes</taxon>
        <taxon>Peronosporales</taxon>
        <taxon>Peronosporaceae</taxon>
        <taxon>Phytophthora</taxon>
    </lineage>
</organism>
<dbReference type="GO" id="GO:0031929">
    <property type="term" value="P:TOR signaling"/>
    <property type="evidence" value="ECO:0007669"/>
    <property type="project" value="TreeGrafter"/>
</dbReference>
<dbReference type="HOGENOM" id="CLU_1126407_0_0_1"/>
<evidence type="ECO:0008006" key="4">
    <source>
        <dbReference type="Google" id="ProtNLM"/>
    </source>
</evidence>
<dbReference type="EMBL" id="ANIZ01001100">
    <property type="protein sequence ID" value="ETI49494.1"/>
    <property type="molecule type" value="Genomic_DNA"/>
</dbReference>
<dbReference type="PANTHER" id="PTHR21021:SF16">
    <property type="entry name" value="TIP41-LIKE PROTEIN"/>
    <property type="match status" value="1"/>
</dbReference>
<sequence>MQALHRKVHVRVRPRITFSGANQDKTPLIPGFNLHLNRTTSMTTTVTTTVRHGPTESACEVGGWRFSCHKAPAMSSAQREELVSELGLRPAIPLPEVVFADSTLQIDHPARGLTIHFDAKEALHTWMLDHKQEADQWEPSSFDFTYSTTYAGTVAQKRCSLKITKTSDTLPLDKLQQQVAILFYERVLLFEDDIRDLGEIYVEVRVRVMEFGFLLLSRYYCRIDEKQTLKLQDTRYYHEFGDNFVWRDHETRESTIGGIKRMLKARYQDEEDTPLHLSGDVVYGLLKPTTTTTEKIHLFASS</sequence>
<comment type="caution">
    <text evidence="2">The sequence shown here is derived from an EMBL/GenBank/DDBJ whole genome shotgun (WGS) entry which is preliminary data.</text>
</comment>
<gene>
    <name evidence="2" type="ORF">F443_06652</name>
</gene>